<evidence type="ECO:0000256" key="1">
    <source>
        <dbReference type="ARBA" id="ARBA00005272"/>
    </source>
</evidence>
<dbReference type="PRINTS" id="PR00368">
    <property type="entry name" value="FADPNR"/>
</dbReference>
<keyword evidence="4" id="KW-0274">FAD</keyword>
<keyword evidence="5" id="KW-0560">Oxidoreductase</keyword>
<keyword evidence="6" id="KW-0520">NAD</keyword>
<keyword evidence="3" id="KW-0285">Flavoprotein</keyword>
<dbReference type="HOGENOM" id="CLU_021377_7_1_11"/>
<dbReference type="InterPro" id="IPR036188">
    <property type="entry name" value="FAD/NAD-bd_sf"/>
</dbReference>
<proteinExistence type="inferred from homology"/>
<dbReference type="SUPFAM" id="SSF51905">
    <property type="entry name" value="FAD/NAD(P)-binding domain"/>
    <property type="match status" value="1"/>
</dbReference>
<sequence>MLIIGGGFGGLFCARRLARSAVDVIMLDRSAGHLFQPLLYQCATGTLSIAHISRPLREEFARYPNIRTLLGKAVEIDPDRRVVTAMRPDESTFTLDYDVLVVAAGMQQSYFGKRHFAEWAPGMKTLDDALGIRQRIFTAFEIAETLPPGPERDAWLTFAVSGGGPTGVELAGQIREMATRTLANEFHSIEPEEARVLLFDGGDRVLKTFAPDLSERAAQALQKLGVEIRLGVHVTDVRREGVTVTPKSGAAAQDYAARTVFWTAGVEAVPFARHLAQVCGVETDRAGRLAVAPDLSVPGYPEIFVVGDLVGRDNLPGVAENAMQGGLHAAACIRRDLAGRPRRKYTYRDLGSAAYISRGNALLQVGPLKVSGFAGWIAWGLLHIAFLTGVGNRISTVTTWLATIARSGRYHRAFMLGSASTPEQRYTWSSREDLPTPQPGRGSNNGRPGIPGRMTISPEDVRRLLDSDDGATLVLIEGRAEVITDDQKDSDAYRGALEVITRQELLDRIGGDGGLSDDRLAAQAASLDTAVNELGG</sequence>
<evidence type="ECO:0000256" key="5">
    <source>
        <dbReference type="ARBA" id="ARBA00023002"/>
    </source>
</evidence>
<evidence type="ECO:0000256" key="3">
    <source>
        <dbReference type="ARBA" id="ARBA00022630"/>
    </source>
</evidence>
<comment type="catalytic activity">
    <reaction evidence="7">
        <text>a quinone + NADH + H(+) = a quinol + NAD(+)</text>
        <dbReference type="Rhea" id="RHEA:46160"/>
        <dbReference type="ChEBI" id="CHEBI:15378"/>
        <dbReference type="ChEBI" id="CHEBI:24646"/>
        <dbReference type="ChEBI" id="CHEBI:57540"/>
        <dbReference type="ChEBI" id="CHEBI:57945"/>
        <dbReference type="ChEBI" id="CHEBI:132124"/>
        <dbReference type="EC" id="1.6.5.9"/>
    </reaction>
</comment>
<comment type="similarity">
    <text evidence="1">Belongs to the NADH dehydrogenase family.</text>
</comment>
<comment type="caution">
    <text evidence="10">The sequence shown here is derived from an EMBL/GenBank/DDBJ whole genome shotgun (WGS) entry which is preliminary data.</text>
</comment>
<evidence type="ECO:0000256" key="7">
    <source>
        <dbReference type="ARBA" id="ARBA00047599"/>
    </source>
</evidence>
<dbReference type="InterPro" id="IPR045024">
    <property type="entry name" value="NDH-2"/>
</dbReference>
<evidence type="ECO:0000256" key="4">
    <source>
        <dbReference type="ARBA" id="ARBA00022827"/>
    </source>
</evidence>
<name>K0UYH0_MYCVA</name>
<keyword evidence="11" id="KW-1185">Reference proteome</keyword>
<dbReference type="AlphaFoldDB" id="K0UYH0"/>
<feature type="domain" description="FAD/NAD(P)-binding" evidence="9">
    <location>
        <begin position="2"/>
        <end position="326"/>
    </location>
</feature>
<gene>
    <name evidence="10" type="ORF">MVAC_10292</name>
</gene>
<dbReference type="Pfam" id="PF07992">
    <property type="entry name" value="Pyr_redox_2"/>
    <property type="match status" value="1"/>
</dbReference>
<dbReference type="GO" id="GO:0050136">
    <property type="term" value="F:NADH dehydrogenase (quinone) (non-electrogenic) activity"/>
    <property type="evidence" value="ECO:0007669"/>
    <property type="project" value="UniProtKB-EC"/>
</dbReference>
<feature type="region of interest" description="Disordered" evidence="8">
    <location>
        <begin position="425"/>
        <end position="455"/>
    </location>
</feature>
<reference evidence="10 11" key="1">
    <citation type="journal article" date="2012" name="J. Bacteriol.">
        <title>Complete Genome Sequence of Mycobacterium vaccae Type Strain ATCC 25954.</title>
        <authorList>
            <person name="Ho Y.S."/>
            <person name="Adroub S.A."/>
            <person name="Abadi M."/>
            <person name="Al Alwan B."/>
            <person name="Alkhateeb R."/>
            <person name="Gao G."/>
            <person name="Ragab A."/>
            <person name="Ali S."/>
            <person name="van Soolingen D."/>
            <person name="Bitter W."/>
            <person name="Pain A."/>
            <person name="Abdallah A.M."/>
        </authorList>
    </citation>
    <scope>NUCLEOTIDE SEQUENCE [LARGE SCALE GENOMIC DNA]</scope>
    <source>
        <strain evidence="10 11">ATCC 25954</strain>
    </source>
</reference>
<dbReference type="PANTHER" id="PTHR43706">
    <property type="entry name" value="NADH DEHYDROGENASE"/>
    <property type="match status" value="1"/>
</dbReference>
<dbReference type="EC" id="1.6.5.9" evidence="2"/>
<evidence type="ECO:0000313" key="11">
    <source>
        <dbReference type="Proteomes" id="UP000006072"/>
    </source>
</evidence>
<dbReference type="InterPro" id="IPR023753">
    <property type="entry name" value="FAD/NAD-binding_dom"/>
</dbReference>
<evidence type="ECO:0000256" key="6">
    <source>
        <dbReference type="ARBA" id="ARBA00023027"/>
    </source>
</evidence>
<evidence type="ECO:0000256" key="2">
    <source>
        <dbReference type="ARBA" id="ARBA00012637"/>
    </source>
</evidence>
<dbReference type="eggNOG" id="COG1252">
    <property type="taxonomic scope" value="Bacteria"/>
</dbReference>
<dbReference type="EMBL" id="ALQA01000017">
    <property type="protein sequence ID" value="EJZ10110.1"/>
    <property type="molecule type" value="Genomic_DNA"/>
</dbReference>
<evidence type="ECO:0000313" key="10">
    <source>
        <dbReference type="EMBL" id="EJZ10110.1"/>
    </source>
</evidence>
<protein>
    <recommendedName>
        <fullName evidence="2">NADH:ubiquinone reductase (non-electrogenic)</fullName>
        <ecNumber evidence="2">1.6.5.9</ecNumber>
    </recommendedName>
</protein>
<dbReference type="Gene3D" id="3.50.50.100">
    <property type="match status" value="1"/>
</dbReference>
<evidence type="ECO:0000259" key="9">
    <source>
        <dbReference type="Pfam" id="PF07992"/>
    </source>
</evidence>
<evidence type="ECO:0000256" key="8">
    <source>
        <dbReference type="SAM" id="MobiDB-lite"/>
    </source>
</evidence>
<organism evidence="10 11">
    <name type="scientific">Mycolicibacterium vaccae ATCC 25954</name>
    <dbReference type="NCBI Taxonomy" id="1194972"/>
    <lineage>
        <taxon>Bacteria</taxon>
        <taxon>Bacillati</taxon>
        <taxon>Actinomycetota</taxon>
        <taxon>Actinomycetes</taxon>
        <taxon>Mycobacteriales</taxon>
        <taxon>Mycobacteriaceae</taxon>
        <taxon>Mycolicibacterium</taxon>
    </lineage>
</organism>
<dbReference type="PATRIC" id="fig|1194972.3.peg.2063"/>
<accession>K0UYH0</accession>
<dbReference type="PANTHER" id="PTHR43706:SF47">
    <property type="entry name" value="EXTERNAL NADH-UBIQUINONE OXIDOREDUCTASE 1, MITOCHONDRIAL-RELATED"/>
    <property type="match status" value="1"/>
</dbReference>
<dbReference type="Proteomes" id="UP000006072">
    <property type="component" value="Unassembled WGS sequence"/>
</dbReference>